<gene>
    <name evidence="1" type="ORF">GOP47_0009447</name>
</gene>
<evidence type="ECO:0000313" key="1">
    <source>
        <dbReference type="EMBL" id="KAI5075371.1"/>
    </source>
</evidence>
<proteinExistence type="predicted"/>
<evidence type="ECO:0000313" key="2">
    <source>
        <dbReference type="Proteomes" id="UP000886520"/>
    </source>
</evidence>
<name>A0A9D4ZJI6_ADICA</name>
<keyword evidence="2" id="KW-1185">Reference proteome</keyword>
<dbReference type="Proteomes" id="UP000886520">
    <property type="component" value="Chromosome 9"/>
</dbReference>
<reference evidence="1" key="1">
    <citation type="submission" date="2021-01" db="EMBL/GenBank/DDBJ databases">
        <title>Adiantum capillus-veneris genome.</title>
        <authorList>
            <person name="Fang Y."/>
            <person name="Liao Q."/>
        </authorList>
    </citation>
    <scope>NUCLEOTIDE SEQUENCE</scope>
    <source>
        <strain evidence="1">H3</strain>
        <tissue evidence="1">Leaf</tissue>
    </source>
</reference>
<dbReference type="AlphaFoldDB" id="A0A9D4ZJI6"/>
<comment type="caution">
    <text evidence="1">The sequence shown here is derived from an EMBL/GenBank/DDBJ whole genome shotgun (WGS) entry which is preliminary data.</text>
</comment>
<sequence length="83" mass="9600">MKKNLIKNDFACQKKKKRGCTSKEKLSTDFQENPIAPFFSPLFVMLNFHGQILVNKTHRLSSFTVDWNAPTHVESKRTITPHP</sequence>
<organism evidence="1 2">
    <name type="scientific">Adiantum capillus-veneris</name>
    <name type="common">Maidenhair fern</name>
    <dbReference type="NCBI Taxonomy" id="13818"/>
    <lineage>
        <taxon>Eukaryota</taxon>
        <taxon>Viridiplantae</taxon>
        <taxon>Streptophyta</taxon>
        <taxon>Embryophyta</taxon>
        <taxon>Tracheophyta</taxon>
        <taxon>Polypodiopsida</taxon>
        <taxon>Polypodiidae</taxon>
        <taxon>Polypodiales</taxon>
        <taxon>Pteridineae</taxon>
        <taxon>Pteridaceae</taxon>
        <taxon>Vittarioideae</taxon>
        <taxon>Adiantum</taxon>
    </lineage>
</organism>
<protein>
    <submittedName>
        <fullName evidence="1">Uncharacterized protein</fullName>
    </submittedName>
</protein>
<dbReference type="EMBL" id="JABFUD020000009">
    <property type="protein sequence ID" value="KAI5075371.1"/>
    <property type="molecule type" value="Genomic_DNA"/>
</dbReference>
<accession>A0A9D4ZJI6</accession>